<dbReference type="InterPro" id="IPR013786">
    <property type="entry name" value="AcylCoA_DH/ox_N"/>
</dbReference>
<reference evidence="10 11" key="1">
    <citation type="submission" date="2018-08" db="EMBL/GenBank/DDBJ databases">
        <title>Bacillus jemisoniae sp. nov., Bacillus chryseoplanitiae sp. nov., Bacillus resnikiae sp. nov., and Bacillus frankliniae sp. nov., isolated from Viking spacecraft and associated surfaces.</title>
        <authorList>
            <person name="Seuylemezian A."/>
            <person name="Vaishampayan P."/>
        </authorList>
    </citation>
    <scope>NUCLEOTIDE SEQUENCE [LARGE SCALE GENOMIC DNA]</scope>
    <source>
        <strain evidence="10 11">MA001</strain>
    </source>
</reference>
<evidence type="ECO:0000256" key="1">
    <source>
        <dbReference type="ARBA" id="ARBA00001974"/>
    </source>
</evidence>
<keyword evidence="5 6" id="KW-0560">Oxidoreductase</keyword>
<dbReference type="Gene3D" id="2.40.110.10">
    <property type="entry name" value="Butyryl-CoA Dehydrogenase, subunit A, domain 2"/>
    <property type="match status" value="1"/>
</dbReference>
<dbReference type="Proteomes" id="UP000266016">
    <property type="component" value="Unassembled WGS sequence"/>
</dbReference>
<dbReference type="Gene3D" id="1.20.140.10">
    <property type="entry name" value="Butyryl-CoA Dehydrogenase, subunit A, domain 3"/>
    <property type="match status" value="1"/>
</dbReference>
<comment type="similarity">
    <text evidence="2 6">Belongs to the acyl-CoA dehydrogenase family.</text>
</comment>
<accession>A0A398BE34</accession>
<feature type="domain" description="Acyl-CoA dehydrogenase/oxidase N-terminal" evidence="9">
    <location>
        <begin position="18"/>
        <end position="129"/>
    </location>
</feature>
<keyword evidence="4 6" id="KW-0274">FAD</keyword>
<dbReference type="AlphaFoldDB" id="A0A398BE34"/>
<dbReference type="FunFam" id="2.40.110.10:FF:000002">
    <property type="entry name" value="Acyl-CoA dehydrogenase fadE12"/>
    <property type="match status" value="1"/>
</dbReference>
<evidence type="ECO:0000259" key="8">
    <source>
        <dbReference type="Pfam" id="PF02770"/>
    </source>
</evidence>
<protein>
    <submittedName>
        <fullName evidence="10">Acyl-CoA dehydrogenase</fullName>
    </submittedName>
</protein>
<gene>
    <name evidence="10" type="ORF">D1953_03670</name>
</gene>
<dbReference type="PROSITE" id="PS00072">
    <property type="entry name" value="ACYL_COA_DH_1"/>
    <property type="match status" value="1"/>
</dbReference>
<evidence type="ECO:0000256" key="2">
    <source>
        <dbReference type="ARBA" id="ARBA00009347"/>
    </source>
</evidence>
<dbReference type="GO" id="GO:0050660">
    <property type="term" value="F:flavin adenine dinucleotide binding"/>
    <property type="evidence" value="ECO:0007669"/>
    <property type="project" value="InterPro"/>
</dbReference>
<dbReference type="Pfam" id="PF02771">
    <property type="entry name" value="Acyl-CoA_dh_N"/>
    <property type="match status" value="1"/>
</dbReference>
<dbReference type="PANTHER" id="PTHR43884:SF12">
    <property type="entry name" value="ISOVALERYL-COA DEHYDROGENASE, MITOCHONDRIAL-RELATED"/>
    <property type="match status" value="1"/>
</dbReference>
<dbReference type="FunFam" id="1.20.140.10:FF:000001">
    <property type="entry name" value="Acyl-CoA dehydrogenase"/>
    <property type="match status" value="1"/>
</dbReference>
<sequence length="392" mass="43723">MKESAVLNNQKVQTSIFTDEHVMFRDSLRKFLEKEAVPFFDQWEADRIIPRSFWEKMGEKGFICPWVSEEYGGLGTDFAFSAILGEELARVGAGLTGIGTHSNIIVPYIASFGTEEQKRKYLPGCVSGEIITAIAMTEPGAGSDLASIRTTAIKDGDHYVINGQKTFITNGIHSDLIIVACKTDPKASPPHKGVSLLLVERDTLGFSRGRKLNKVGMHSQDTAELIFENARVPVSNLLGEEGKGFSYLMTKLQQERLIASLNALVAAEDMLQLTIQYVKEREAFGRSISKFQNTQFKIAEMATEVQIGRTFVNDLIAKHINSEDIVTQVSMAKWWITDMAKRVATECMQLHGGYGYMEEYKIARRYRDIPVTSIFAGSNEIMKVIISKQLGL</sequence>
<evidence type="ECO:0000256" key="4">
    <source>
        <dbReference type="ARBA" id="ARBA00022827"/>
    </source>
</evidence>
<dbReference type="InterPro" id="IPR006091">
    <property type="entry name" value="Acyl-CoA_Oxase/DH_mid-dom"/>
</dbReference>
<evidence type="ECO:0000313" key="10">
    <source>
        <dbReference type="EMBL" id="RID88475.1"/>
    </source>
</evidence>
<dbReference type="EMBL" id="QWVS01000005">
    <property type="protein sequence ID" value="RID88475.1"/>
    <property type="molecule type" value="Genomic_DNA"/>
</dbReference>
<dbReference type="Pfam" id="PF00441">
    <property type="entry name" value="Acyl-CoA_dh_1"/>
    <property type="match status" value="1"/>
</dbReference>
<comment type="cofactor">
    <cofactor evidence="1 6">
        <name>FAD</name>
        <dbReference type="ChEBI" id="CHEBI:57692"/>
    </cofactor>
</comment>
<dbReference type="GO" id="GO:0003995">
    <property type="term" value="F:acyl-CoA dehydrogenase activity"/>
    <property type="evidence" value="ECO:0007669"/>
    <property type="project" value="InterPro"/>
</dbReference>
<evidence type="ECO:0000259" key="7">
    <source>
        <dbReference type="Pfam" id="PF00441"/>
    </source>
</evidence>
<dbReference type="InterPro" id="IPR046373">
    <property type="entry name" value="Acyl-CoA_Oxase/DH_mid-dom_sf"/>
</dbReference>
<proteinExistence type="inferred from homology"/>
<dbReference type="InterPro" id="IPR037069">
    <property type="entry name" value="AcylCoA_DH/ox_N_sf"/>
</dbReference>
<feature type="domain" description="Acyl-CoA dehydrogenase/oxidase C-terminal" evidence="7">
    <location>
        <begin position="242"/>
        <end position="390"/>
    </location>
</feature>
<evidence type="ECO:0000256" key="3">
    <source>
        <dbReference type="ARBA" id="ARBA00022630"/>
    </source>
</evidence>
<comment type="caution">
    <text evidence="10">The sequence shown here is derived from an EMBL/GenBank/DDBJ whole genome shotgun (WGS) entry which is preliminary data.</text>
</comment>
<dbReference type="InterPro" id="IPR009100">
    <property type="entry name" value="AcylCoA_DH/oxidase_NM_dom_sf"/>
</dbReference>
<evidence type="ECO:0000313" key="11">
    <source>
        <dbReference type="Proteomes" id="UP000266016"/>
    </source>
</evidence>
<keyword evidence="11" id="KW-1185">Reference proteome</keyword>
<dbReference type="FunFam" id="1.10.540.10:FF:000009">
    <property type="entry name" value="Probable acyl-CoA dehydrogenase"/>
    <property type="match status" value="1"/>
</dbReference>
<organism evidence="10 11">
    <name type="scientific">Peribacillus asahii</name>
    <dbReference type="NCBI Taxonomy" id="228899"/>
    <lineage>
        <taxon>Bacteria</taxon>
        <taxon>Bacillati</taxon>
        <taxon>Bacillota</taxon>
        <taxon>Bacilli</taxon>
        <taxon>Bacillales</taxon>
        <taxon>Bacillaceae</taxon>
        <taxon>Peribacillus</taxon>
    </lineage>
</organism>
<dbReference type="InterPro" id="IPR009075">
    <property type="entry name" value="AcylCo_DH/oxidase_C"/>
</dbReference>
<keyword evidence="3 6" id="KW-0285">Flavoprotein</keyword>
<dbReference type="Gene3D" id="1.10.540.10">
    <property type="entry name" value="Acyl-CoA dehydrogenase/oxidase, N-terminal domain"/>
    <property type="match status" value="1"/>
</dbReference>
<dbReference type="SUPFAM" id="SSF47203">
    <property type="entry name" value="Acyl-CoA dehydrogenase C-terminal domain-like"/>
    <property type="match status" value="1"/>
</dbReference>
<dbReference type="PROSITE" id="PS00073">
    <property type="entry name" value="ACYL_COA_DH_2"/>
    <property type="match status" value="1"/>
</dbReference>
<dbReference type="InterPro" id="IPR036250">
    <property type="entry name" value="AcylCo_DH-like_C"/>
</dbReference>
<evidence type="ECO:0000256" key="6">
    <source>
        <dbReference type="RuleBase" id="RU362125"/>
    </source>
</evidence>
<name>A0A398BE34_9BACI</name>
<feature type="domain" description="Acyl-CoA oxidase/dehydrogenase middle" evidence="8">
    <location>
        <begin position="133"/>
        <end position="229"/>
    </location>
</feature>
<dbReference type="RefSeq" id="WP_119115817.1">
    <property type="nucleotide sequence ID" value="NZ_QWVS01000005.1"/>
</dbReference>
<evidence type="ECO:0000256" key="5">
    <source>
        <dbReference type="ARBA" id="ARBA00023002"/>
    </source>
</evidence>
<dbReference type="SUPFAM" id="SSF56645">
    <property type="entry name" value="Acyl-CoA dehydrogenase NM domain-like"/>
    <property type="match status" value="1"/>
</dbReference>
<evidence type="ECO:0000259" key="9">
    <source>
        <dbReference type="Pfam" id="PF02771"/>
    </source>
</evidence>
<dbReference type="Pfam" id="PF02770">
    <property type="entry name" value="Acyl-CoA_dh_M"/>
    <property type="match status" value="1"/>
</dbReference>
<dbReference type="InterPro" id="IPR006089">
    <property type="entry name" value="Acyl-CoA_DH_CS"/>
</dbReference>
<dbReference type="PANTHER" id="PTHR43884">
    <property type="entry name" value="ACYL-COA DEHYDROGENASE"/>
    <property type="match status" value="1"/>
</dbReference>